<evidence type="ECO:0000313" key="1">
    <source>
        <dbReference type="EMBL" id="OIQ96717.1"/>
    </source>
</evidence>
<dbReference type="InterPro" id="IPR007709">
    <property type="entry name" value="N-FG_amidohydro"/>
</dbReference>
<organism evidence="1">
    <name type="scientific">mine drainage metagenome</name>
    <dbReference type="NCBI Taxonomy" id="410659"/>
    <lineage>
        <taxon>unclassified sequences</taxon>
        <taxon>metagenomes</taxon>
        <taxon>ecological metagenomes</taxon>
    </lineage>
</organism>
<dbReference type="AlphaFoldDB" id="A0A1J5S8X8"/>
<dbReference type="EMBL" id="MLJW01000144">
    <property type="protein sequence ID" value="OIQ96717.1"/>
    <property type="molecule type" value="Genomic_DNA"/>
</dbReference>
<keyword evidence="1" id="KW-0378">Hydrolase</keyword>
<dbReference type="SUPFAM" id="SSF53187">
    <property type="entry name" value="Zn-dependent exopeptidases"/>
    <property type="match status" value="1"/>
</dbReference>
<sequence length="280" mass="31595">MIGNYRFSSGNSPLLISMPHAGTAIPKEIACNMSSAALQMPDVDWHLPHLYDMAKSFDATVLSAEYMRYVIDLNRPPNDISLYPGQDTTGLCPIDTFSKLPIYLKNKQPDEAEIKARVELYWRPYHDKLAEELKRIYDIHGIVILLDAHSIASRVPRFFDGKLPDLNFGTADQQSCGTSLQAALESLMQNYEDKSTLTPAQTKPYSHVFNGRFKGGYITRQYGNPAINIHAIQLEISQCTYMQEKAPYTYDPTLANELKPLISSVIQTCVVWSNFKAHKI</sequence>
<dbReference type="GO" id="GO:0016787">
    <property type="term" value="F:hydrolase activity"/>
    <property type="evidence" value="ECO:0007669"/>
    <property type="project" value="UniProtKB-KW"/>
</dbReference>
<dbReference type="NCBIfam" id="TIGR02017">
    <property type="entry name" value="hutG_amidohyd"/>
    <property type="match status" value="1"/>
</dbReference>
<comment type="caution">
    <text evidence="1">The sequence shown here is derived from an EMBL/GenBank/DDBJ whole genome shotgun (WGS) entry which is preliminary data.</text>
</comment>
<name>A0A1J5S8X8_9ZZZZ</name>
<dbReference type="Gene3D" id="3.40.630.40">
    <property type="entry name" value="Zn-dependent exopeptidases"/>
    <property type="match status" value="1"/>
</dbReference>
<reference evidence="1" key="1">
    <citation type="submission" date="2016-10" db="EMBL/GenBank/DDBJ databases">
        <title>Sequence of Gallionella enrichment culture.</title>
        <authorList>
            <person name="Poehlein A."/>
            <person name="Muehling M."/>
            <person name="Daniel R."/>
        </authorList>
    </citation>
    <scope>NUCLEOTIDE SEQUENCE</scope>
</reference>
<dbReference type="Pfam" id="PF05013">
    <property type="entry name" value="FGase"/>
    <property type="match status" value="1"/>
</dbReference>
<accession>A0A1J5S8X8</accession>
<proteinExistence type="predicted"/>
<gene>
    <name evidence="1" type="ORF">GALL_213050</name>
</gene>
<dbReference type="InterPro" id="IPR010247">
    <property type="entry name" value="HutG_amidohyd"/>
</dbReference>
<protein>
    <submittedName>
        <fullName evidence="1">N-formylglutamate amidohydrolase</fullName>
    </submittedName>
</protein>